<accession>A0AAV9P2A5</accession>
<evidence type="ECO:0000256" key="1">
    <source>
        <dbReference type="SAM" id="Phobius"/>
    </source>
</evidence>
<dbReference type="InterPro" id="IPR011047">
    <property type="entry name" value="Quinoprotein_ADH-like_sf"/>
</dbReference>
<dbReference type="RefSeq" id="XP_064656592.1">
    <property type="nucleotide sequence ID" value="XM_064805487.1"/>
</dbReference>
<keyword evidence="4" id="KW-1185">Reference proteome</keyword>
<feature type="chain" id="PRO_5043709768" description="ASST-domain-containing protein" evidence="2">
    <location>
        <begin position="18"/>
        <end position="636"/>
    </location>
</feature>
<reference evidence="3 4" key="1">
    <citation type="submission" date="2023-08" db="EMBL/GenBank/DDBJ databases">
        <title>Black Yeasts Isolated from many extreme environments.</title>
        <authorList>
            <person name="Coleine C."/>
            <person name="Stajich J.E."/>
            <person name="Selbmann L."/>
        </authorList>
    </citation>
    <scope>NUCLEOTIDE SEQUENCE [LARGE SCALE GENOMIC DNA]</scope>
    <source>
        <strain evidence="3 4">CCFEE 5935</strain>
    </source>
</reference>
<evidence type="ECO:0000313" key="4">
    <source>
        <dbReference type="Proteomes" id="UP001337655"/>
    </source>
</evidence>
<organism evidence="3 4">
    <name type="scientific">Saxophila tyrrhenica</name>
    <dbReference type="NCBI Taxonomy" id="1690608"/>
    <lineage>
        <taxon>Eukaryota</taxon>
        <taxon>Fungi</taxon>
        <taxon>Dikarya</taxon>
        <taxon>Ascomycota</taxon>
        <taxon>Pezizomycotina</taxon>
        <taxon>Dothideomycetes</taxon>
        <taxon>Dothideomycetidae</taxon>
        <taxon>Mycosphaerellales</taxon>
        <taxon>Extremaceae</taxon>
        <taxon>Saxophila</taxon>
    </lineage>
</organism>
<keyword evidence="1" id="KW-1133">Transmembrane helix</keyword>
<feature type="signal peptide" evidence="2">
    <location>
        <begin position="1"/>
        <end position="17"/>
    </location>
</feature>
<keyword evidence="1" id="KW-0812">Transmembrane</keyword>
<dbReference type="Pfam" id="PF14269">
    <property type="entry name" value="Arylsulfotran_2"/>
    <property type="match status" value="1"/>
</dbReference>
<feature type="transmembrane region" description="Helical" evidence="1">
    <location>
        <begin position="597"/>
        <end position="616"/>
    </location>
</feature>
<evidence type="ECO:0000313" key="3">
    <source>
        <dbReference type="EMBL" id="KAK5166710.1"/>
    </source>
</evidence>
<proteinExistence type="predicted"/>
<dbReference type="InterPro" id="IPR039535">
    <property type="entry name" value="ASST-like"/>
</dbReference>
<evidence type="ECO:0008006" key="5">
    <source>
        <dbReference type="Google" id="ProtNLM"/>
    </source>
</evidence>
<name>A0AAV9P2A5_9PEZI</name>
<keyword evidence="2" id="KW-0732">Signal</keyword>
<dbReference type="EMBL" id="JAVRRT010000013">
    <property type="protein sequence ID" value="KAK5166710.1"/>
    <property type="molecule type" value="Genomic_DNA"/>
</dbReference>
<dbReference type="InterPro" id="IPR053143">
    <property type="entry name" value="Arylsulfate_ST"/>
</dbReference>
<dbReference type="PANTHER" id="PTHR35340:SF8">
    <property type="entry name" value="ASST-DOMAIN-CONTAINING PROTEIN"/>
    <property type="match status" value="1"/>
</dbReference>
<dbReference type="GeneID" id="89929588"/>
<dbReference type="Proteomes" id="UP001337655">
    <property type="component" value="Unassembled WGS sequence"/>
</dbReference>
<gene>
    <name evidence="3" type="ORF">LTR77_008254</name>
</gene>
<evidence type="ECO:0000256" key="2">
    <source>
        <dbReference type="SAM" id="SignalP"/>
    </source>
</evidence>
<dbReference type="PANTHER" id="PTHR35340">
    <property type="entry name" value="PQQ ENZYME REPEAT PROTEIN-RELATED"/>
    <property type="match status" value="1"/>
</dbReference>
<comment type="caution">
    <text evidence="3">The sequence shown here is derived from an EMBL/GenBank/DDBJ whole genome shotgun (WGS) entry which is preliminary data.</text>
</comment>
<keyword evidence="1" id="KW-0472">Membrane</keyword>
<protein>
    <recommendedName>
        <fullName evidence="5">ASST-domain-containing protein</fullName>
    </recommendedName>
</protein>
<dbReference type="SUPFAM" id="SSF50998">
    <property type="entry name" value="Quinoprotein alcohol dehydrogenase-like"/>
    <property type="match status" value="1"/>
</dbReference>
<dbReference type="AlphaFoldDB" id="A0AAV9P2A5"/>
<sequence>MWSSLWLFPLGLRGVLAGLSDLVGGDPEGFEDGHDLHHFVTRPELQAPRYIVAKHHPEAISPGYWFVTPYSSIAAMHKTPRRDHIPCQTGAHIYDGDGVLIWSGACEYGNRNIFNFRPVMIDGVQHFSFWLPKRTNGENIPEDEKEQTGVLMNTNFQEVNRTYVRGGKWLDGHEYNVLPDGKTLLLSTIWTMKTDASDLGESERDVWNTGFREIDMNTGEVLFEWIPTEGHVKLSESCDVVGMDPKYNPGKPWDWFHINSVDKTFNGDYIVSSRHTSTIYKISKEDGSIIWRLGGCGGSDFDMEEDLEFRWQHHARLRYENMTHTVISVFDNHGDDQERNPDIPIHTSAGKIMILDHSTQPMTAKMLRRFDRPDGDTSLALGNVQIIGKNPETASYFIDWAFPGYISEYDSEDRLVMEAKWMSERFRSYRAYKAPFVGKPLDPPAFKILPMGYAKGEAATAFYVSWNGATEVKKWAFYGGDSLSSPLKRLGLVEKHGFETSWVVPGIVKYAYAEAIGEDSKALGRSTTVSISPSRDLEEPYLIATPLLDGVSMNDDDMAPGSLMAPDSETPPVSKLELGVSGMASNTVAAPQTGTSYVFVVGFAIYGGLVAMRNLIQMIAARGQWRAYKSGPVLKT</sequence>